<feature type="domain" description="PNPLA" evidence="4">
    <location>
        <begin position="8"/>
        <end position="239"/>
    </location>
</feature>
<reference evidence="6" key="1">
    <citation type="submission" date="2017-06" db="EMBL/GenBank/DDBJ databases">
        <authorList>
            <person name="Cremers G."/>
        </authorList>
    </citation>
    <scope>NUCLEOTIDE SEQUENCE [LARGE SCALE GENOMIC DNA]</scope>
</reference>
<dbReference type="AlphaFoldDB" id="A0A284VJT8"/>
<evidence type="ECO:0000256" key="1">
    <source>
        <dbReference type="ARBA" id="ARBA00022801"/>
    </source>
</evidence>
<dbReference type="GO" id="GO:0016042">
    <property type="term" value="P:lipid catabolic process"/>
    <property type="evidence" value="ECO:0007669"/>
    <property type="project" value="UniProtKB-KW"/>
</dbReference>
<dbReference type="EMBL" id="FZMP01000024">
    <property type="protein sequence ID" value="SNQ59469.1"/>
    <property type="molecule type" value="Genomic_DNA"/>
</dbReference>
<dbReference type="Pfam" id="PF01734">
    <property type="entry name" value="Patatin"/>
    <property type="match status" value="1"/>
</dbReference>
<name>A0A284VJT8_9EURY</name>
<dbReference type="Proteomes" id="UP000218615">
    <property type="component" value="Unassembled WGS sequence"/>
</dbReference>
<dbReference type="SUPFAM" id="SSF52151">
    <property type="entry name" value="FabD/lysophospholipase-like"/>
    <property type="match status" value="1"/>
</dbReference>
<evidence type="ECO:0000256" key="2">
    <source>
        <dbReference type="ARBA" id="ARBA00022963"/>
    </source>
</evidence>
<dbReference type="InterPro" id="IPR050301">
    <property type="entry name" value="NTE"/>
</dbReference>
<evidence type="ECO:0000256" key="3">
    <source>
        <dbReference type="ARBA" id="ARBA00023098"/>
    </source>
</evidence>
<sequence>MVIITLAFVLGAGGTRGDFQVGALQFLNSRGIRPDMICGTSIGAINGLVLAEGGIEKLVALWKSFRKIDDMYTEEPWLRALKPITGQLYRMTSADAVSTMAGRMMKYMLFPPALFFDAVNFWTGLTEVMSAPCGYGQLKSFFNFSPTEGKLRSRLDLDKVRRSGIKLLITVVGLESGEVRYVNESGHFSDGEDPGRQIDLIDAVLASSSIPGLFPPVKLYSENYVDGGMREMLPVEAAISLGATEVYAVTCSKAGVGILWSFDNSNMIDITLRATMDIALDEIQRKNAYPPRGWGVDFKLIQPTLGTHDILAIEPGMISISMAYGYMRAFDVVEGSSDPGKFENLKRTSDGITRLRLQLWKMEHRDNGGHGHVGTLSIMEPEISSVPDHHHHIHKLKQDMKVLVDERLQFGDDAVPPGVET</sequence>
<protein>
    <recommendedName>
        <fullName evidence="4">PNPLA domain-containing protein</fullName>
    </recommendedName>
</protein>
<dbReference type="InterPro" id="IPR016035">
    <property type="entry name" value="Acyl_Trfase/lysoPLipase"/>
</dbReference>
<gene>
    <name evidence="5" type="ORF">MNV_120036</name>
</gene>
<dbReference type="Gene3D" id="3.40.1090.10">
    <property type="entry name" value="Cytosolic phospholipase A2 catalytic domain"/>
    <property type="match status" value="2"/>
</dbReference>
<keyword evidence="3" id="KW-0443">Lipid metabolism</keyword>
<keyword evidence="6" id="KW-1185">Reference proteome</keyword>
<dbReference type="OrthoDB" id="70356at2157"/>
<evidence type="ECO:0000313" key="6">
    <source>
        <dbReference type="Proteomes" id="UP000218615"/>
    </source>
</evidence>
<dbReference type="PANTHER" id="PTHR14226">
    <property type="entry name" value="NEUROPATHY TARGET ESTERASE/SWISS CHEESE D.MELANOGASTER"/>
    <property type="match status" value="1"/>
</dbReference>
<evidence type="ECO:0000259" key="4">
    <source>
        <dbReference type="PROSITE" id="PS51635"/>
    </source>
</evidence>
<keyword evidence="2" id="KW-0442">Lipid degradation</keyword>
<organism evidence="5 6">
    <name type="scientific">Candidatus Methanoperedens nitratireducens</name>
    <dbReference type="NCBI Taxonomy" id="1392998"/>
    <lineage>
        <taxon>Archaea</taxon>
        <taxon>Methanobacteriati</taxon>
        <taxon>Methanobacteriota</taxon>
        <taxon>Stenosarchaea group</taxon>
        <taxon>Methanomicrobia</taxon>
        <taxon>Methanosarcinales</taxon>
        <taxon>ANME-2 cluster</taxon>
        <taxon>Candidatus Methanoperedentaceae</taxon>
        <taxon>Candidatus Methanoperedens</taxon>
    </lineage>
</organism>
<keyword evidence="1" id="KW-0378">Hydrolase</keyword>
<accession>A0A284VJT8</accession>
<dbReference type="RefSeq" id="WP_143311594.1">
    <property type="nucleotide sequence ID" value="NZ_FZMP01000024.1"/>
</dbReference>
<dbReference type="GO" id="GO:0016787">
    <property type="term" value="F:hydrolase activity"/>
    <property type="evidence" value="ECO:0007669"/>
    <property type="project" value="UniProtKB-KW"/>
</dbReference>
<dbReference type="PANTHER" id="PTHR14226:SF57">
    <property type="entry name" value="BLR7027 PROTEIN"/>
    <property type="match status" value="1"/>
</dbReference>
<evidence type="ECO:0000313" key="5">
    <source>
        <dbReference type="EMBL" id="SNQ59469.1"/>
    </source>
</evidence>
<dbReference type="InterPro" id="IPR002641">
    <property type="entry name" value="PNPLA_dom"/>
</dbReference>
<dbReference type="PROSITE" id="PS51635">
    <property type="entry name" value="PNPLA"/>
    <property type="match status" value="1"/>
</dbReference>
<proteinExistence type="predicted"/>